<organism evidence="1 2">
    <name type="scientific">Naganishia cerealis</name>
    <dbReference type="NCBI Taxonomy" id="610337"/>
    <lineage>
        <taxon>Eukaryota</taxon>
        <taxon>Fungi</taxon>
        <taxon>Dikarya</taxon>
        <taxon>Basidiomycota</taxon>
        <taxon>Agaricomycotina</taxon>
        <taxon>Tremellomycetes</taxon>
        <taxon>Filobasidiales</taxon>
        <taxon>Filobasidiaceae</taxon>
        <taxon>Naganishia</taxon>
    </lineage>
</organism>
<accession>A0ACC2VSN0</accession>
<gene>
    <name evidence="1" type="primary">IRS4</name>
    <name evidence="1" type="ORF">QFC19_004860</name>
</gene>
<dbReference type="EMBL" id="JASBWR010000053">
    <property type="protein sequence ID" value="KAJ9102124.1"/>
    <property type="molecule type" value="Genomic_DNA"/>
</dbReference>
<name>A0ACC2VSN0_9TREE</name>
<evidence type="ECO:0000313" key="2">
    <source>
        <dbReference type="Proteomes" id="UP001241377"/>
    </source>
</evidence>
<dbReference type="Proteomes" id="UP001241377">
    <property type="component" value="Unassembled WGS sequence"/>
</dbReference>
<proteinExistence type="predicted"/>
<evidence type="ECO:0000313" key="1">
    <source>
        <dbReference type="EMBL" id="KAJ9102124.1"/>
    </source>
</evidence>
<sequence length="667" mass="74259">MSAGQSTSQAAALAAFKSISTHPKTDQNPSKVHQSPERNVKRNPSGRLTNSRNATAVNAINRLPPKAPQKPQLSVVTASGHETKKNVENNRQRSSSPLPLYRTTTPKQMTSPSTSSASLPLNMIKSVKDSIEAKRHASEAKRLAQENQPSDMLTKIRQSINDRTRNIPNQAKVNERNMATINGIRESIELKRITTQANSSMIVLDTSSNSPYNFAPPDELRSPYEAHSPNYSYSSFESVPLAYSNPDLNIDLHDRGPETPSIVVDSPFNSQYDLLSPREDSDIDQERRNTAPILIPPSLNACARSANSAGSADDARSHLSSLKYQVEKEKNEDKNKKPKRKPPPELKPTTDLDGAFFSDSSSLNPGSSRSLLDAGSYLTDNESMGRNRMGSNDSDLSKPIKLPQYPELDTSSTKFKIRKRHGESNQNVGKMTELGSESDFEYPKATVPVSRATAPPLVHQKLQHVQLKTTMRDSKKKKKDKKLFDVDKPWKNHSDLDRISEADRKRYEGVWASNRGTYFNYVVTRINGIDYGSGGGSEQKIIVDEEDSMKAARLSAKQQADTVLGANGGYQSAEFHNITNAEISQLIHSSVVERIWERSRLPSETLRDIWELVDYRKDGTLNKPEFLVGMWLVDQCLYGRKLTKKVPASVWESLEGIGVSVKKKGKR</sequence>
<reference evidence="1" key="1">
    <citation type="submission" date="2023-04" db="EMBL/GenBank/DDBJ databases">
        <title>Draft Genome sequencing of Naganishia species isolated from polar environments using Oxford Nanopore Technology.</title>
        <authorList>
            <person name="Leo P."/>
            <person name="Venkateswaran K."/>
        </authorList>
    </citation>
    <scope>NUCLEOTIDE SEQUENCE</scope>
    <source>
        <strain evidence="1">MNA-CCFEE 5261</strain>
    </source>
</reference>
<protein>
    <submittedName>
        <fullName evidence="1">Increased rDNA silencing protein</fullName>
    </submittedName>
</protein>
<keyword evidence="2" id="KW-1185">Reference proteome</keyword>
<comment type="caution">
    <text evidence="1">The sequence shown here is derived from an EMBL/GenBank/DDBJ whole genome shotgun (WGS) entry which is preliminary data.</text>
</comment>